<accession>A0A1E3B6V8</accession>
<protein>
    <recommendedName>
        <fullName evidence="3">DNA/RNA-binding domain-containing protein</fullName>
    </recommendedName>
</protein>
<dbReference type="GO" id="GO:0005697">
    <property type="term" value="C:telomerase holoenzyme complex"/>
    <property type="evidence" value="ECO:0007669"/>
    <property type="project" value="TreeGrafter"/>
</dbReference>
<dbReference type="Gene3D" id="1.25.40.10">
    <property type="entry name" value="Tetratricopeptide repeat domain"/>
    <property type="match status" value="1"/>
</dbReference>
<dbReference type="GO" id="GO:0042162">
    <property type="term" value="F:telomeric DNA binding"/>
    <property type="evidence" value="ECO:0007669"/>
    <property type="project" value="TreeGrafter"/>
</dbReference>
<evidence type="ECO:0008006" key="3">
    <source>
        <dbReference type="Google" id="ProtNLM"/>
    </source>
</evidence>
<dbReference type="STRING" id="573508.A0A1E3B6V8"/>
<dbReference type="OrthoDB" id="2017974at2759"/>
<organism evidence="1 2">
    <name type="scientific">Aspergillus cristatus</name>
    <name type="common">Chinese Fuzhuan brick tea-fermentation fungus</name>
    <name type="synonym">Eurotium cristatum</name>
    <dbReference type="NCBI Taxonomy" id="573508"/>
    <lineage>
        <taxon>Eukaryota</taxon>
        <taxon>Fungi</taxon>
        <taxon>Dikarya</taxon>
        <taxon>Ascomycota</taxon>
        <taxon>Pezizomycotina</taxon>
        <taxon>Eurotiomycetes</taxon>
        <taxon>Eurotiomycetidae</taxon>
        <taxon>Eurotiales</taxon>
        <taxon>Aspergillaceae</taxon>
        <taxon>Aspergillus</taxon>
        <taxon>Aspergillus subgen. Aspergillus</taxon>
    </lineage>
</organism>
<reference evidence="1 2" key="1">
    <citation type="journal article" date="2016" name="BMC Genomics">
        <title>Comparative genomic and transcriptomic analyses of the Fuzhuan brick tea-fermentation fungus Aspergillus cristatus.</title>
        <authorList>
            <person name="Ge Y."/>
            <person name="Wang Y."/>
            <person name="Liu Y."/>
            <person name="Tan Y."/>
            <person name="Ren X."/>
            <person name="Zhang X."/>
            <person name="Hyde K.D."/>
            <person name="Liu Y."/>
            <person name="Liu Z."/>
        </authorList>
    </citation>
    <scope>NUCLEOTIDE SEQUENCE [LARGE SCALE GENOMIC DNA]</scope>
    <source>
        <strain evidence="1 2">GZAAS20.1005</strain>
    </source>
</reference>
<name>A0A1E3B6V8_ASPCR</name>
<dbReference type="VEuPathDB" id="FungiDB:SI65_07634"/>
<dbReference type="AlphaFoldDB" id="A0A1E3B6V8"/>
<dbReference type="EMBL" id="JXNT01000010">
    <property type="protein sequence ID" value="ODM16669.1"/>
    <property type="molecule type" value="Genomic_DNA"/>
</dbReference>
<dbReference type="PANTHER" id="PTHR15696:SF0">
    <property type="entry name" value="TELOMERASE-BINDING PROTEIN EST1A"/>
    <property type="match status" value="1"/>
</dbReference>
<dbReference type="FunFam" id="1.25.40.10:FF:000202">
    <property type="entry name" value="Unplaced genomic scaffold supercont1.7, whole genome shotgun sequence"/>
    <property type="match status" value="1"/>
</dbReference>
<dbReference type="GO" id="GO:0000184">
    <property type="term" value="P:nuclear-transcribed mRNA catabolic process, nonsense-mediated decay"/>
    <property type="evidence" value="ECO:0007669"/>
    <property type="project" value="TreeGrafter"/>
</dbReference>
<evidence type="ECO:0000313" key="2">
    <source>
        <dbReference type="Proteomes" id="UP000094569"/>
    </source>
</evidence>
<dbReference type="GO" id="GO:0070034">
    <property type="term" value="F:telomerase RNA binding"/>
    <property type="evidence" value="ECO:0007669"/>
    <property type="project" value="TreeGrafter"/>
</dbReference>
<dbReference type="InterPro" id="IPR045153">
    <property type="entry name" value="Est1/Ebs1-like"/>
</dbReference>
<dbReference type="PANTHER" id="PTHR15696">
    <property type="entry name" value="SMG-7 SUPPRESSOR WITH MORPHOLOGICAL EFFECT ON GENITALIA PROTEIN 7"/>
    <property type="match status" value="1"/>
</dbReference>
<dbReference type="InterPro" id="IPR011990">
    <property type="entry name" value="TPR-like_helical_dom_sf"/>
</dbReference>
<gene>
    <name evidence="1" type="ORF">SI65_07634</name>
</gene>
<dbReference type="Proteomes" id="UP000094569">
    <property type="component" value="Unassembled WGS sequence"/>
</dbReference>
<evidence type="ECO:0000313" key="1">
    <source>
        <dbReference type="EMBL" id="ODM16669.1"/>
    </source>
</evidence>
<dbReference type="SUPFAM" id="SSF48452">
    <property type="entry name" value="TPR-like"/>
    <property type="match status" value="1"/>
</dbReference>
<keyword evidence="2" id="KW-1185">Reference proteome</keyword>
<comment type="caution">
    <text evidence="1">The sequence shown here is derived from an EMBL/GenBank/DDBJ whole genome shotgun (WGS) entry which is preliminary data.</text>
</comment>
<sequence>MVSCTPNGLNSSGLILMFKATLPRVSLLPPAKLALKSLQALCLLSDCFKHRTFLDSLNPDGKALLNICWNLETKGYRQEDITRLNTNSILDEHIRWVSKGITDDGLAKLAILTWSVDANSQLLSQELFYFLINLREKADILCPKLHTTYSNIAGSYSTDWSFRQDLTELLDSLKYRLTHEWNVVRKYMSLQRQTPEDNDEEEWELSSNVSEIQNYAVPGAEPAQAHVSAREQQISLQPEAHLTIKQLVNEVREIYSGLVIAEKKCIEMDKHTESPNKLSDYEWQSLISLHQTLLHKHHNFFLASQHPSASPVLKRTPEKYAMPARMWRYGIHSFLELLRHRLPDTLKHMLAFLHSAYSIMTLFRESVPAFEDTWIECLGDLARYRMAVEKSDPRNRETWAGIARCWYLQLADKKPNVGRIQHHLAVLTRPDMLQQLFYYTKSLVSVHPFPSAGESIQFLFHPLLNGPKPDNQPVVASAFVTAHGKLFTQHPLSDFKTFMSEYLFHLDGYISGRGSAFKMCGVFIASCNFAAIFQYGSTDAVLPSEFKESLAQDETGLTASENWTPLENLDAIEAEFCEYQNSQSQSKLVYYGAHLTFKTFSVLLNHIDNENVFPAVHAYLAFIWSMARNNTSIRHIELVVPWRKLTMLLNKMIHSSTDSRVMERNELPVAEDRKSLPEDLLLHGQVWSQRYFSADYFEGALAEDDGRSVEVLSLTVARMCRCLWLGVQLAKYNRWIEYLSTSRRFSVKPFALELEKRAECLDL</sequence>
<proteinExistence type="predicted"/>